<dbReference type="AlphaFoldDB" id="A0A8J3GWN8"/>
<dbReference type="RefSeq" id="WP_189680103.1">
    <property type="nucleotide sequence ID" value="NZ_BNCJ01000004.1"/>
</dbReference>
<feature type="signal peptide" evidence="2">
    <location>
        <begin position="1"/>
        <end position="20"/>
    </location>
</feature>
<proteinExistence type="predicted"/>
<dbReference type="Proteomes" id="UP000626220">
    <property type="component" value="Unassembled WGS sequence"/>
</dbReference>
<accession>A0A8J3GWN8</accession>
<evidence type="ECO:0000313" key="3">
    <source>
        <dbReference type="EMBL" id="GHF49613.1"/>
    </source>
</evidence>
<keyword evidence="4" id="KW-1185">Reference proteome</keyword>
<feature type="region of interest" description="Disordered" evidence="1">
    <location>
        <begin position="41"/>
        <end position="72"/>
    </location>
</feature>
<gene>
    <name evidence="3" type="ORF">GCM10017056_21760</name>
</gene>
<dbReference type="PROSITE" id="PS51257">
    <property type="entry name" value="PROKAR_LIPOPROTEIN"/>
    <property type="match status" value="1"/>
</dbReference>
<evidence type="ECO:0000256" key="2">
    <source>
        <dbReference type="SAM" id="SignalP"/>
    </source>
</evidence>
<reference evidence="3" key="2">
    <citation type="submission" date="2020-09" db="EMBL/GenBank/DDBJ databases">
        <authorList>
            <person name="Sun Q."/>
            <person name="Kim S."/>
        </authorList>
    </citation>
    <scope>NUCLEOTIDE SEQUENCE</scope>
    <source>
        <strain evidence="3">KCTC 42650</strain>
    </source>
</reference>
<organism evidence="3 4">
    <name type="scientific">Seohaeicola zhoushanensis</name>
    <dbReference type="NCBI Taxonomy" id="1569283"/>
    <lineage>
        <taxon>Bacteria</taxon>
        <taxon>Pseudomonadati</taxon>
        <taxon>Pseudomonadota</taxon>
        <taxon>Alphaproteobacteria</taxon>
        <taxon>Rhodobacterales</taxon>
        <taxon>Roseobacteraceae</taxon>
        <taxon>Seohaeicola</taxon>
    </lineage>
</organism>
<feature type="chain" id="PRO_5035316049" evidence="2">
    <location>
        <begin position="21"/>
        <end position="72"/>
    </location>
</feature>
<dbReference type="EMBL" id="BNCJ01000004">
    <property type="protein sequence ID" value="GHF49613.1"/>
    <property type="molecule type" value="Genomic_DNA"/>
</dbReference>
<reference evidence="3" key="1">
    <citation type="journal article" date="2014" name="Int. J. Syst. Evol. Microbiol.">
        <title>Complete genome sequence of Corynebacterium casei LMG S-19264T (=DSM 44701T), isolated from a smear-ripened cheese.</title>
        <authorList>
            <consortium name="US DOE Joint Genome Institute (JGI-PGF)"/>
            <person name="Walter F."/>
            <person name="Albersmeier A."/>
            <person name="Kalinowski J."/>
            <person name="Ruckert C."/>
        </authorList>
    </citation>
    <scope>NUCLEOTIDE SEQUENCE</scope>
    <source>
        <strain evidence="3">KCTC 42650</strain>
    </source>
</reference>
<keyword evidence="2" id="KW-0732">Signal</keyword>
<evidence type="ECO:0000256" key="1">
    <source>
        <dbReference type="SAM" id="MobiDB-lite"/>
    </source>
</evidence>
<sequence>MRLIPAALLPLLAAACGPLAELSLPAPLAAAADPVAGVRAATTGPNVRHTPRPITDPGDWRSLNDAQKEATK</sequence>
<evidence type="ECO:0000313" key="4">
    <source>
        <dbReference type="Proteomes" id="UP000626220"/>
    </source>
</evidence>
<name>A0A8J3GWN8_9RHOB</name>
<comment type="caution">
    <text evidence="3">The sequence shown here is derived from an EMBL/GenBank/DDBJ whole genome shotgun (WGS) entry which is preliminary data.</text>
</comment>
<protein>
    <submittedName>
        <fullName evidence="3">Uncharacterized protein</fullName>
    </submittedName>
</protein>